<gene>
    <name evidence="2" type="ORF">CRN84_07045</name>
</gene>
<keyword evidence="1" id="KW-0472">Membrane</keyword>
<reference evidence="3" key="1">
    <citation type="submission" date="2017-09" db="EMBL/GenBank/DDBJ databases">
        <title>FDA dAtabase for Regulatory Grade micrObial Sequences (FDA-ARGOS): Supporting development and validation of Infectious Disease Dx tests.</title>
        <authorList>
            <person name="Minogue T."/>
            <person name="Wolcott M."/>
            <person name="Wasieloski L."/>
            <person name="Aguilar W."/>
            <person name="Moore D."/>
            <person name="Tallon L."/>
            <person name="Sadzewicz L."/>
            <person name="Ott S."/>
            <person name="Zhao X."/>
            <person name="Nagaraj S."/>
            <person name="Vavikolanu K."/>
            <person name="Aluvathingal J."/>
            <person name="Nadendla S."/>
            <person name="Sichtig H."/>
        </authorList>
    </citation>
    <scope>NUCLEOTIDE SEQUENCE [LARGE SCALE GENOMIC DNA]</scope>
    <source>
        <strain evidence="3">FDAARGOS_387</strain>
    </source>
</reference>
<feature type="transmembrane region" description="Helical" evidence="1">
    <location>
        <begin position="24"/>
        <end position="46"/>
    </location>
</feature>
<evidence type="ECO:0000256" key="1">
    <source>
        <dbReference type="SAM" id="Phobius"/>
    </source>
</evidence>
<keyword evidence="1" id="KW-0812">Transmembrane</keyword>
<evidence type="ECO:0000313" key="2">
    <source>
        <dbReference type="EMBL" id="PHI29092.1"/>
    </source>
</evidence>
<feature type="transmembrane region" description="Helical" evidence="1">
    <location>
        <begin position="100"/>
        <end position="121"/>
    </location>
</feature>
<name>A0A2C6DL81_9GAMM</name>
<dbReference type="EMBL" id="PDDX01000001">
    <property type="protein sequence ID" value="PHI29092.1"/>
    <property type="molecule type" value="Genomic_DNA"/>
</dbReference>
<proteinExistence type="predicted"/>
<dbReference type="AlphaFoldDB" id="A0A2C6DL81"/>
<keyword evidence="3" id="KW-1185">Reference proteome</keyword>
<keyword evidence="1" id="KW-1133">Transmembrane helix</keyword>
<dbReference type="RefSeq" id="WP_051323500.1">
    <property type="nucleotide sequence ID" value="NZ_PDDX01000001.1"/>
</dbReference>
<dbReference type="Gene3D" id="1.20.144.10">
    <property type="entry name" value="Phosphatidic acid phosphatase type 2/haloperoxidase"/>
    <property type="match status" value="1"/>
</dbReference>
<evidence type="ECO:0000313" key="3">
    <source>
        <dbReference type="Proteomes" id="UP000224974"/>
    </source>
</evidence>
<dbReference type="Proteomes" id="UP000224974">
    <property type="component" value="Unassembled WGS sequence"/>
</dbReference>
<protein>
    <submittedName>
        <fullName evidence="2">Phosphatase PAP2 family protein</fullName>
    </submittedName>
</protein>
<dbReference type="STRING" id="1111728.GCA_000427805_00745"/>
<feature type="transmembrane region" description="Helical" evidence="1">
    <location>
        <begin position="146"/>
        <end position="162"/>
    </location>
</feature>
<organism evidence="2 3">
    <name type="scientific">Budvicia aquatica</name>
    <dbReference type="NCBI Taxonomy" id="82979"/>
    <lineage>
        <taxon>Bacteria</taxon>
        <taxon>Pseudomonadati</taxon>
        <taxon>Pseudomonadota</taxon>
        <taxon>Gammaproteobacteria</taxon>
        <taxon>Enterobacterales</taxon>
        <taxon>Budviciaceae</taxon>
        <taxon>Budvicia</taxon>
    </lineage>
</organism>
<accession>A0A2C6DL81</accession>
<comment type="caution">
    <text evidence="2">The sequence shown here is derived from an EMBL/GenBank/DDBJ whole genome shotgun (WGS) entry which is preliminary data.</text>
</comment>
<dbReference type="OrthoDB" id="195787at2"/>
<feature type="transmembrane region" description="Helical" evidence="1">
    <location>
        <begin position="66"/>
        <end position="88"/>
    </location>
</feature>
<sequence>MPWPADSGYLTKLKLDPFGSRLKVYLIYSGLVGVFFFGLYPTLNWLTSLRSTTFGLYFPFELDIPLIPAFIWLYLSMYLVFIVPVFLLNQGGLKRLAFELIIVTVAAAVIFLLLPAHLGFIRELPDIPVYRMIFEQIFMLDKPHNLVPSLHVAYSATIVLAVSRNAKPLVNCGLWLWLIGLMLSTVLTHQHHLLDVFSGAVLSLMTYQFMDKFYEKNTHSGTGII</sequence>
<feature type="transmembrane region" description="Helical" evidence="1">
    <location>
        <begin position="169"/>
        <end position="187"/>
    </location>
</feature>